<dbReference type="Proteomes" id="UP000095210">
    <property type="component" value="Chromosome"/>
</dbReference>
<sequence length="210" mass="23186">MTGDHGIEDGRTLRPFRRREVLHRSVYSITHDGPNGLGHTWTVDIDMGQEDGGWDAELYLDGIWQAKREMPAEFAIPGGRIEVNAGMYGVTRVHLVRDSGVEQRMKPARGTAEDLRFRLQRRNPTVSRWIGGAAIVVLLVNLVLVVPRAIELITSVPRIAELVGTFESPIVLPDWLSVGLLVAGILAAVERTLTLRHNAIIDAETNGANE</sequence>
<evidence type="ECO:0000313" key="3">
    <source>
        <dbReference type="Proteomes" id="UP000095210"/>
    </source>
</evidence>
<keyword evidence="1" id="KW-1133">Transmembrane helix</keyword>
<evidence type="ECO:0000313" key="2">
    <source>
        <dbReference type="EMBL" id="AOS64557.1"/>
    </source>
</evidence>
<feature type="transmembrane region" description="Helical" evidence="1">
    <location>
        <begin position="126"/>
        <end position="150"/>
    </location>
</feature>
<dbReference type="RefSeq" id="WP_084643242.1">
    <property type="nucleotide sequence ID" value="NZ_CP014859.1"/>
</dbReference>
<keyword evidence="3" id="KW-1185">Reference proteome</keyword>
<dbReference type="EMBL" id="CP014859">
    <property type="protein sequence ID" value="AOS64557.1"/>
    <property type="molecule type" value="Genomic_DNA"/>
</dbReference>
<reference evidence="3" key="1">
    <citation type="submission" date="2016-03" db="EMBL/GenBank/DDBJ databases">
        <title>Complete genome sequence of the type strain Actinoalloteichus hymeniacidonis DSM 45092.</title>
        <authorList>
            <person name="Schaffert L."/>
            <person name="Albersmeier A."/>
            <person name="Winkler A."/>
            <person name="Kalinowski J."/>
            <person name="Zotchev S."/>
            <person name="Ruckert C."/>
        </authorList>
    </citation>
    <scope>NUCLEOTIDE SEQUENCE [LARGE SCALE GENOMIC DNA]</scope>
    <source>
        <strain evidence="3">HPA177(T) (DSM 45092(T))</strain>
    </source>
</reference>
<dbReference type="AlphaFoldDB" id="A0AAC9HRY8"/>
<organism evidence="2 3">
    <name type="scientific">Actinoalloteichus hymeniacidonis</name>
    <dbReference type="NCBI Taxonomy" id="340345"/>
    <lineage>
        <taxon>Bacteria</taxon>
        <taxon>Bacillati</taxon>
        <taxon>Actinomycetota</taxon>
        <taxon>Actinomycetes</taxon>
        <taxon>Pseudonocardiales</taxon>
        <taxon>Pseudonocardiaceae</taxon>
        <taxon>Actinoalloteichus</taxon>
    </lineage>
</organism>
<keyword evidence="1" id="KW-0472">Membrane</keyword>
<feature type="transmembrane region" description="Helical" evidence="1">
    <location>
        <begin position="170"/>
        <end position="189"/>
    </location>
</feature>
<accession>A0AAC9HRY8</accession>
<name>A0AAC9HRY8_9PSEU</name>
<evidence type="ECO:0000256" key="1">
    <source>
        <dbReference type="SAM" id="Phobius"/>
    </source>
</evidence>
<protein>
    <submittedName>
        <fullName evidence="2">Uncharacterized protein</fullName>
    </submittedName>
</protein>
<keyword evidence="1" id="KW-0812">Transmembrane</keyword>
<dbReference type="KEGG" id="ahm:TL08_18830"/>
<proteinExistence type="predicted"/>
<gene>
    <name evidence="2" type="ORF">TL08_18830</name>
</gene>